<dbReference type="Proteomes" id="UP001153678">
    <property type="component" value="Unassembled WGS sequence"/>
</dbReference>
<comment type="caution">
    <text evidence="7">The sequence shown here is derived from an EMBL/GenBank/DDBJ whole genome shotgun (WGS) entry which is preliminary data.</text>
</comment>
<keyword evidence="5" id="KW-1133">Transmembrane helix</keyword>
<dbReference type="AlphaFoldDB" id="A0A9W4WIQ7"/>
<evidence type="ECO:0000256" key="4">
    <source>
        <dbReference type="SAM" id="MobiDB-lite"/>
    </source>
</evidence>
<organism evidence="7 8">
    <name type="scientific">Funneliformis geosporum</name>
    <dbReference type="NCBI Taxonomy" id="1117311"/>
    <lineage>
        <taxon>Eukaryota</taxon>
        <taxon>Fungi</taxon>
        <taxon>Fungi incertae sedis</taxon>
        <taxon>Mucoromycota</taxon>
        <taxon>Glomeromycotina</taxon>
        <taxon>Glomeromycetes</taxon>
        <taxon>Glomerales</taxon>
        <taxon>Glomeraceae</taxon>
        <taxon>Funneliformis</taxon>
    </lineage>
</organism>
<feature type="compositionally biased region" description="Basic and acidic residues" evidence="4">
    <location>
        <begin position="105"/>
        <end position="121"/>
    </location>
</feature>
<evidence type="ECO:0000256" key="2">
    <source>
        <dbReference type="ARBA" id="ARBA00022833"/>
    </source>
</evidence>
<dbReference type="SMART" id="SM00132">
    <property type="entry name" value="LIM"/>
    <property type="match status" value="1"/>
</dbReference>
<evidence type="ECO:0000259" key="6">
    <source>
        <dbReference type="PROSITE" id="PS50023"/>
    </source>
</evidence>
<accession>A0A9W4WIQ7</accession>
<keyword evidence="1 3" id="KW-0479">Metal-binding</keyword>
<dbReference type="Pfam" id="PF00412">
    <property type="entry name" value="LIM"/>
    <property type="match status" value="1"/>
</dbReference>
<dbReference type="OrthoDB" id="2447124at2759"/>
<dbReference type="GO" id="GO:0046872">
    <property type="term" value="F:metal ion binding"/>
    <property type="evidence" value="ECO:0007669"/>
    <property type="project" value="UniProtKB-KW"/>
</dbReference>
<name>A0A9W4WIQ7_9GLOM</name>
<evidence type="ECO:0000256" key="1">
    <source>
        <dbReference type="ARBA" id="ARBA00022723"/>
    </source>
</evidence>
<feature type="region of interest" description="Disordered" evidence="4">
    <location>
        <begin position="101"/>
        <end position="121"/>
    </location>
</feature>
<evidence type="ECO:0000313" key="8">
    <source>
        <dbReference type="Proteomes" id="UP001153678"/>
    </source>
</evidence>
<keyword evidence="3" id="KW-0440">LIM domain</keyword>
<keyword evidence="2 3" id="KW-0862">Zinc</keyword>
<dbReference type="InterPro" id="IPR001781">
    <property type="entry name" value="Znf_LIM"/>
</dbReference>
<sequence length="306" mass="35446">MDKFCNKCKKVFGATEPRATTDDGKSYCENCCKCDGCQQTLGTGQHYEKDGKWYCKKCSDDLNTNDKDKCSFCGKEQEEYDQCKCGEKKTIKEIQYNHKPYCSKRPQDKPTDKGDKPPKSDEICERCKISCRFDEKRTGNILNYTFKKERERNCDHCGKREWPDLNKEQAQRLTRVVLFPPQLDISNQEQRLNNQSNLTPEERQQANYLRNLQQNTLQNAENSYKDKYGELKEDSSNNPNKGKGMDKGVIALLIIAGVAIVGVIVYFLIRKKPRVIDSLIGIIRYFQAGSEAEQLKRRVEELEREL</sequence>
<keyword evidence="5" id="KW-0472">Membrane</keyword>
<keyword evidence="5" id="KW-0812">Transmembrane</keyword>
<dbReference type="Gene3D" id="2.10.110.10">
    <property type="entry name" value="Cysteine Rich Protein"/>
    <property type="match status" value="1"/>
</dbReference>
<dbReference type="PROSITE" id="PS50023">
    <property type="entry name" value="LIM_DOMAIN_2"/>
    <property type="match status" value="1"/>
</dbReference>
<feature type="transmembrane region" description="Helical" evidence="5">
    <location>
        <begin position="248"/>
        <end position="269"/>
    </location>
</feature>
<evidence type="ECO:0000313" key="7">
    <source>
        <dbReference type="EMBL" id="CAI2164790.1"/>
    </source>
</evidence>
<evidence type="ECO:0000256" key="5">
    <source>
        <dbReference type="SAM" id="Phobius"/>
    </source>
</evidence>
<protein>
    <submittedName>
        <fullName evidence="7">1555_t:CDS:1</fullName>
    </submittedName>
</protein>
<proteinExistence type="predicted"/>
<gene>
    <name evidence="7" type="ORF">FWILDA_LOCUS1743</name>
</gene>
<keyword evidence="8" id="KW-1185">Reference proteome</keyword>
<feature type="domain" description="LIM zinc-binding" evidence="6">
    <location>
        <begin position="3"/>
        <end position="65"/>
    </location>
</feature>
<dbReference type="EMBL" id="CAMKVN010000179">
    <property type="protein sequence ID" value="CAI2164790.1"/>
    <property type="molecule type" value="Genomic_DNA"/>
</dbReference>
<dbReference type="SUPFAM" id="SSF57716">
    <property type="entry name" value="Glucocorticoid receptor-like (DNA-binding domain)"/>
    <property type="match status" value="1"/>
</dbReference>
<evidence type="ECO:0000256" key="3">
    <source>
        <dbReference type="PROSITE-ProRule" id="PRU00125"/>
    </source>
</evidence>
<reference evidence="7" key="1">
    <citation type="submission" date="2022-08" db="EMBL/GenBank/DDBJ databases">
        <authorList>
            <person name="Kallberg Y."/>
            <person name="Tangrot J."/>
            <person name="Rosling A."/>
        </authorList>
    </citation>
    <scope>NUCLEOTIDE SEQUENCE</scope>
    <source>
        <strain evidence="7">Wild A</strain>
    </source>
</reference>